<proteinExistence type="predicted"/>
<dbReference type="GO" id="GO:0005737">
    <property type="term" value="C:cytoplasm"/>
    <property type="evidence" value="ECO:0007669"/>
    <property type="project" value="TreeGrafter"/>
</dbReference>
<evidence type="ECO:0000256" key="3">
    <source>
        <dbReference type="ARBA" id="ARBA00022737"/>
    </source>
</evidence>
<dbReference type="Proteomes" id="UP000821837">
    <property type="component" value="Unassembled WGS sequence"/>
</dbReference>
<feature type="domain" description="C2H2-type" evidence="11">
    <location>
        <begin position="485"/>
        <end position="512"/>
    </location>
</feature>
<dbReference type="Gene3D" id="3.30.160.60">
    <property type="entry name" value="Classic Zinc Finger"/>
    <property type="match status" value="2"/>
</dbReference>
<keyword evidence="13" id="KW-1185">Reference proteome</keyword>
<dbReference type="PROSITE" id="PS00028">
    <property type="entry name" value="ZINC_FINGER_C2H2_1"/>
    <property type="match status" value="1"/>
</dbReference>
<name>A0A9D4Q3M2_RHISA</name>
<dbReference type="InterPro" id="IPR036236">
    <property type="entry name" value="Znf_C2H2_sf"/>
</dbReference>
<evidence type="ECO:0000256" key="6">
    <source>
        <dbReference type="ARBA" id="ARBA00023015"/>
    </source>
</evidence>
<dbReference type="PANTHER" id="PTHR16091:SF1">
    <property type="entry name" value="TETRATRICOPEPTIDE REPEAT PROTEIN 17"/>
    <property type="match status" value="1"/>
</dbReference>
<evidence type="ECO:0000256" key="8">
    <source>
        <dbReference type="ARBA" id="ARBA00023242"/>
    </source>
</evidence>
<evidence type="ECO:0000256" key="9">
    <source>
        <dbReference type="PROSITE-ProRule" id="PRU00042"/>
    </source>
</evidence>
<dbReference type="AlphaFoldDB" id="A0A9D4Q3M2"/>
<protein>
    <recommendedName>
        <fullName evidence="11">C2H2-type domain-containing protein</fullName>
    </recommendedName>
</protein>
<evidence type="ECO:0000256" key="5">
    <source>
        <dbReference type="ARBA" id="ARBA00022833"/>
    </source>
</evidence>
<keyword evidence="10" id="KW-0802">TPR repeat</keyword>
<dbReference type="PROSITE" id="PS50005">
    <property type="entry name" value="TPR"/>
    <property type="match status" value="1"/>
</dbReference>
<dbReference type="Pfam" id="PF00096">
    <property type="entry name" value="zf-C2H2"/>
    <property type="match status" value="2"/>
</dbReference>
<keyword evidence="2" id="KW-0479">Metal-binding</keyword>
<dbReference type="SMART" id="SM00355">
    <property type="entry name" value="ZnF_C2H2"/>
    <property type="match status" value="2"/>
</dbReference>
<keyword evidence="5" id="KW-0862">Zinc</keyword>
<keyword evidence="8" id="KW-0539">Nucleus</keyword>
<evidence type="ECO:0000313" key="13">
    <source>
        <dbReference type="Proteomes" id="UP000821837"/>
    </source>
</evidence>
<dbReference type="PROSITE" id="PS50157">
    <property type="entry name" value="ZINC_FINGER_C2H2_2"/>
    <property type="match status" value="2"/>
</dbReference>
<dbReference type="GO" id="GO:0008270">
    <property type="term" value="F:zinc ion binding"/>
    <property type="evidence" value="ECO:0007669"/>
    <property type="project" value="UniProtKB-KW"/>
</dbReference>
<comment type="caution">
    <text evidence="12">The sequence shown here is derived from an EMBL/GenBank/DDBJ whole genome shotgun (WGS) entry which is preliminary data.</text>
</comment>
<accession>A0A9D4Q3M2</accession>
<reference evidence="12" key="2">
    <citation type="submission" date="2021-09" db="EMBL/GenBank/DDBJ databases">
        <authorList>
            <person name="Jia N."/>
            <person name="Wang J."/>
            <person name="Shi W."/>
            <person name="Du L."/>
            <person name="Sun Y."/>
            <person name="Zhan W."/>
            <person name="Jiang J."/>
            <person name="Wang Q."/>
            <person name="Zhang B."/>
            <person name="Ji P."/>
            <person name="Sakyi L.B."/>
            <person name="Cui X."/>
            <person name="Yuan T."/>
            <person name="Jiang B."/>
            <person name="Yang W."/>
            <person name="Lam T.T.-Y."/>
            <person name="Chang Q."/>
            <person name="Ding S."/>
            <person name="Wang X."/>
            <person name="Zhu J."/>
            <person name="Ruan X."/>
            <person name="Zhao L."/>
            <person name="Wei J."/>
            <person name="Que T."/>
            <person name="Du C."/>
            <person name="Cheng J."/>
            <person name="Dai P."/>
            <person name="Han X."/>
            <person name="Huang E."/>
            <person name="Gao Y."/>
            <person name="Liu J."/>
            <person name="Shao H."/>
            <person name="Ye R."/>
            <person name="Li L."/>
            <person name="Wei W."/>
            <person name="Wang X."/>
            <person name="Wang C."/>
            <person name="Huo Q."/>
            <person name="Li W."/>
            <person name="Guo W."/>
            <person name="Chen H."/>
            <person name="Chen S."/>
            <person name="Zhou L."/>
            <person name="Zhou L."/>
            <person name="Ni X."/>
            <person name="Tian J."/>
            <person name="Zhou Y."/>
            <person name="Sheng Y."/>
            <person name="Liu T."/>
            <person name="Pan Y."/>
            <person name="Xia L."/>
            <person name="Li J."/>
            <person name="Zhao F."/>
            <person name="Cao W."/>
        </authorList>
    </citation>
    <scope>NUCLEOTIDE SEQUENCE</scope>
    <source>
        <strain evidence="12">Rsan-2018</strain>
        <tissue evidence="12">Larvae</tissue>
    </source>
</reference>
<keyword evidence="4 9" id="KW-0863">Zinc-finger</keyword>
<keyword evidence="6" id="KW-0805">Transcription regulation</keyword>
<dbReference type="Gene3D" id="1.25.40.10">
    <property type="entry name" value="Tetratricopeptide repeat domain"/>
    <property type="match status" value="1"/>
</dbReference>
<feature type="repeat" description="TPR" evidence="10">
    <location>
        <begin position="252"/>
        <end position="285"/>
    </location>
</feature>
<gene>
    <name evidence="12" type="ORF">HPB52_001521</name>
</gene>
<dbReference type="GO" id="GO:0005634">
    <property type="term" value="C:nucleus"/>
    <property type="evidence" value="ECO:0007669"/>
    <property type="project" value="UniProtKB-SubCell"/>
</dbReference>
<dbReference type="SUPFAM" id="SSF48452">
    <property type="entry name" value="TPR-like"/>
    <property type="match status" value="1"/>
</dbReference>
<dbReference type="VEuPathDB" id="VectorBase:RSAN_052048"/>
<dbReference type="GO" id="GO:0030041">
    <property type="term" value="P:actin filament polymerization"/>
    <property type="evidence" value="ECO:0007669"/>
    <property type="project" value="TreeGrafter"/>
</dbReference>
<dbReference type="SUPFAM" id="SSF57667">
    <property type="entry name" value="beta-beta-alpha zinc fingers"/>
    <property type="match status" value="1"/>
</dbReference>
<dbReference type="PANTHER" id="PTHR16091">
    <property type="entry name" value="TTC17 PROTEIN"/>
    <property type="match status" value="1"/>
</dbReference>
<dbReference type="InterPro" id="IPR052630">
    <property type="entry name" value="TTC17"/>
</dbReference>
<evidence type="ECO:0000256" key="1">
    <source>
        <dbReference type="ARBA" id="ARBA00004123"/>
    </source>
</evidence>
<evidence type="ECO:0000313" key="12">
    <source>
        <dbReference type="EMBL" id="KAH7967644.1"/>
    </source>
</evidence>
<evidence type="ECO:0000256" key="7">
    <source>
        <dbReference type="ARBA" id="ARBA00023163"/>
    </source>
</evidence>
<keyword evidence="3" id="KW-0677">Repeat</keyword>
<evidence type="ECO:0000256" key="2">
    <source>
        <dbReference type="ARBA" id="ARBA00022723"/>
    </source>
</evidence>
<evidence type="ECO:0000259" key="11">
    <source>
        <dbReference type="PROSITE" id="PS50157"/>
    </source>
</evidence>
<feature type="domain" description="C2H2-type" evidence="11">
    <location>
        <begin position="457"/>
        <end position="484"/>
    </location>
</feature>
<dbReference type="SMART" id="SM00028">
    <property type="entry name" value="TPR"/>
    <property type="match status" value="3"/>
</dbReference>
<dbReference type="EMBL" id="JABSTV010001248">
    <property type="protein sequence ID" value="KAH7967644.1"/>
    <property type="molecule type" value="Genomic_DNA"/>
</dbReference>
<keyword evidence="7" id="KW-0804">Transcription</keyword>
<reference evidence="12" key="1">
    <citation type="journal article" date="2020" name="Cell">
        <title>Large-Scale Comparative Analyses of Tick Genomes Elucidate Their Genetic Diversity and Vector Capacities.</title>
        <authorList>
            <consortium name="Tick Genome and Microbiome Consortium (TIGMIC)"/>
            <person name="Jia N."/>
            <person name="Wang J."/>
            <person name="Shi W."/>
            <person name="Du L."/>
            <person name="Sun Y."/>
            <person name="Zhan W."/>
            <person name="Jiang J.F."/>
            <person name="Wang Q."/>
            <person name="Zhang B."/>
            <person name="Ji P."/>
            <person name="Bell-Sakyi L."/>
            <person name="Cui X.M."/>
            <person name="Yuan T.T."/>
            <person name="Jiang B.G."/>
            <person name="Yang W.F."/>
            <person name="Lam T.T."/>
            <person name="Chang Q.C."/>
            <person name="Ding S.J."/>
            <person name="Wang X.J."/>
            <person name="Zhu J.G."/>
            <person name="Ruan X.D."/>
            <person name="Zhao L."/>
            <person name="Wei J.T."/>
            <person name="Ye R.Z."/>
            <person name="Que T.C."/>
            <person name="Du C.H."/>
            <person name="Zhou Y.H."/>
            <person name="Cheng J.X."/>
            <person name="Dai P.F."/>
            <person name="Guo W.B."/>
            <person name="Han X.H."/>
            <person name="Huang E.J."/>
            <person name="Li L.F."/>
            <person name="Wei W."/>
            <person name="Gao Y.C."/>
            <person name="Liu J.Z."/>
            <person name="Shao H.Z."/>
            <person name="Wang X."/>
            <person name="Wang C.C."/>
            <person name="Yang T.C."/>
            <person name="Huo Q.B."/>
            <person name="Li W."/>
            <person name="Chen H.Y."/>
            <person name="Chen S.E."/>
            <person name="Zhou L.G."/>
            <person name="Ni X.B."/>
            <person name="Tian J.H."/>
            <person name="Sheng Y."/>
            <person name="Liu T."/>
            <person name="Pan Y.S."/>
            <person name="Xia L.Y."/>
            <person name="Li J."/>
            <person name="Zhao F."/>
            <person name="Cao W.C."/>
        </authorList>
    </citation>
    <scope>NUCLEOTIDE SEQUENCE</scope>
    <source>
        <strain evidence="12">Rsan-2018</strain>
    </source>
</reference>
<comment type="subcellular location">
    <subcellularLocation>
        <location evidence="1">Nucleus</location>
    </subcellularLocation>
</comment>
<organism evidence="12 13">
    <name type="scientific">Rhipicephalus sanguineus</name>
    <name type="common">Brown dog tick</name>
    <name type="synonym">Ixodes sanguineus</name>
    <dbReference type="NCBI Taxonomy" id="34632"/>
    <lineage>
        <taxon>Eukaryota</taxon>
        <taxon>Metazoa</taxon>
        <taxon>Ecdysozoa</taxon>
        <taxon>Arthropoda</taxon>
        <taxon>Chelicerata</taxon>
        <taxon>Arachnida</taxon>
        <taxon>Acari</taxon>
        <taxon>Parasitiformes</taxon>
        <taxon>Ixodida</taxon>
        <taxon>Ixodoidea</taxon>
        <taxon>Ixodidae</taxon>
        <taxon>Rhipicephalinae</taxon>
        <taxon>Rhipicephalus</taxon>
        <taxon>Rhipicephalus</taxon>
    </lineage>
</organism>
<dbReference type="InterPro" id="IPR019734">
    <property type="entry name" value="TPR_rpt"/>
</dbReference>
<dbReference type="InterPro" id="IPR013087">
    <property type="entry name" value="Znf_C2H2_type"/>
</dbReference>
<evidence type="ECO:0000256" key="4">
    <source>
        <dbReference type="ARBA" id="ARBA00022771"/>
    </source>
</evidence>
<dbReference type="GO" id="GO:0015629">
    <property type="term" value="C:actin cytoskeleton"/>
    <property type="evidence" value="ECO:0007669"/>
    <property type="project" value="TreeGrafter"/>
</dbReference>
<dbReference type="FunFam" id="1.25.40.10:FF:000061">
    <property type="entry name" value="Tetratricopeptide repeat domain 17"/>
    <property type="match status" value="1"/>
</dbReference>
<evidence type="ECO:0000256" key="10">
    <source>
        <dbReference type="PROSITE-ProRule" id="PRU00339"/>
    </source>
</evidence>
<sequence length="514" mass="59287">MERYNLRPLPIDKVQIDSVFSLRRPYDLLGLLAQEERAVQVEEFKQQLLQRKQEIDWCEDQASDVEQRLYSTDKDCLLAGQPLTDFDLYVSTVVPFDHKIQSHWEKIDQRAARGDLPKPNCSRALDLDFSMHAFEHLTGVRERMNLTMTPEAGLHRAVSAIEGTEQFGYEVYKAMAKNNTSWVIFNLAAYYWREQGDAASAIECVRRALHFSPREHKDVALISLGNVLHRAHLSEEAAIVVHAAVDTAPDNAICHFTLGNIYAVLADYNKSVVCFENTLKVQPDFQNARQRLHAVHCHSKLEIALEAQHTSLQHTLGQLREYQEQRERWLYQNAKLLSEQAPPEMRLEQHLEYEEHKIRQSLDGKGHDCFQFEQNGHMVLSCNMRRDPYQLNSLLDLSLNVQFVQAVESRVSQLSQKTGARAGVAPNALFPAAVPLVDFSVDRQRRRRPCMNQEGRYQCSFCHYRTDYQTNLIAHQRTHTGERPFRCNFCAKGFAQKSNLKSHMKRHMTDAVAR</sequence>
<dbReference type="FunFam" id="3.30.160.60:FF:000130">
    <property type="entry name" value="Spalt-like transcription factor 4"/>
    <property type="match status" value="1"/>
</dbReference>
<dbReference type="InterPro" id="IPR011990">
    <property type="entry name" value="TPR-like_helical_dom_sf"/>
</dbReference>